<reference evidence="2" key="2">
    <citation type="submission" date="2022-10" db="EMBL/GenBank/DDBJ databases">
        <authorList>
            <person name="Trinh H.N."/>
        </authorList>
    </citation>
    <scope>NUCLEOTIDE SEQUENCE</scope>
    <source>
        <strain evidence="2">RN2-1</strain>
    </source>
</reference>
<comment type="caution">
    <text evidence="2">The sequence shown here is derived from an EMBL/GenBank/DDBJ whole genome shotgun (WGS) entry which is preliminary data.</text>
</comment>
<dbReference type="EMBL" id="JAPDNT010000014">
    <property type="protein sequence ID" value="MCW3476022.1"/>
    <property type="molecule type" value="Genomic_DNA"/>
</dbReference>
<dbReference type="RefSeq" id="WP_264714760.1">
    <property type="nucleotide sequence ID" value="NZ_JAPDNT010000014.1"/>
</dbReference>
<feature type="compositionally biased region" description="Pro residues" evidence="1">
    <location>
        <begin position="207"/>
        <end position="237"/>
    </location>
</feature>
<feature type="region of interest" description="Disordered" evidence="1">
    <location>
        <begin position="182"/>
        <end position="237"/>
    </location>
</feature>
<keyword evidence="3" id="KW-1185">Reference proteome</keyword>
<proteinExistence type="predicted"/>
<name>A0AA41YV93_9PROT</name>
<evidence type="ECO:0000256" key="1">
    <source>
        <dbReference type="SAM" id="MobiDB-lite"/>
    </source>
</evidence>
<sequence>MDDTEFDRALIAAAFEVAAQRGWHRMRVADAARHAALPLDRARARFPGRGVVLIRFGRLADQNALAGVIAEGPVRDRLFDILMRRIDVLQAHRPGVLALLQALPCDPPLALMLAAANLCSMGWMLDGAGIPATGPRGRLRTKGLLGVWLWTVRAWRHDESLDLAATMAALDHALARAEHAESWLHPRRPPARAPRPHEAPVAEGEAPEPPAPAPPAPEPPPTEPSSEPPLGPPPDVS</sequence>
<gene>
    <name evidence="2" type="ORF">OL599_15695</name>
</gene>
<organism evidence="2 3">
    <name type="scientific">Limobrevibacterium gyesilva</name>
    <dbReference type="NCBI Taxonomy" id="2991712"/>
    <lineage>
        <taxon>Bacteria</taxon>
        <taxon>Pseudomonadati</taxon>
        <taxon>Pseudomonadota</taxon>
        <taxon>Alphaproteobacteria</taxon>
        <taxon>Acetobacterales</taxon>
        <taxon>Acetobacteraceae</taxon>
        <taxon>Limobrevibacterium</taxon>
    </lineage>
</organism>
<evidence type="ECO:0000313" key="2">
    <source>
        <dbReference type="EMBL" id="MCW3476022.1"/>
    </source>
</evidence>
<protein>
    <submittedName>
        <fullName evidence="2">TetR family transcriptional regulator</fullName>
    </submittedName>
</protein>
<dbReference type="AlphaFoldDB" id="A0AA41YV93"/>
<reference evidence="2" key="1">
    <citation type="submission" date="2022-09" db="EMBL/GenBank/DDBJ databases">
        <title>Rhodovastum sp. nov. RN2-1 isolated from soil in Seongnam, South Korea.</title>
        <authorList>
            <person name="Le N.T."/>
        </authorList>
    </citation>
    <scope>NUCLEOTIDE SEQUENCE</scope>
    <source>
        <strain evidence="2">RN2-1</strain>
    </source>
</reference>
<dbReference type="Gene3D" id="1.10.357.10">
    <property type="entry name" value="Tetracycline Repressor, domain 2"/>
    <property type="match status" value="1"/>
</dbReference>
<dbReference type="Proteomes" id="UP001165679">
    <property type="component" value="Unassembled WGS sequence"/>
</dbReference>
<accession>A0AA41YV93</accession>
<evidence type="ECO:0000313" key="3">
    <source>
        <dbReference type="Proteomes" id="UP001165679"/>
    </source>
</evidence>